<keyword evidence="5 7" id="KW-0472">Membrane</keyword>
<keyword evidence="10" id="KW-1185">Reference proteome</keyword>
<dbReference type="PANTHER" id="PTHR43134">
    <property type="entry name" value="SIGNAL RECOGNITION PARTICLE RECEPTOR SUBUNIT ALPHA"/>
    <property type="match status" value="1"/>
</dbReference>
<evidence type="ECO:0000256" key="7">
    <source>
        <dbReference type="SAM" id="Phobius"/>
    </source>
</evidence>
<dbReference type="Gene3D" id="3.40.50.300">
    <property type="entry name" value="P-loop containing nucleotide triphosphate hydrolases"/>
    <property type="match status" value="2"/>
</dbReference>
<keyword evidence="3 7" id="KW-0812">Transmembrane</keyword>
<feature type="region of interest" description="Disordered" evidence="6">
    <location>
        <begin position="223"/>
        <end position="325"/>
    </location>
</feature>
<dbReference type="InterPro" id="IPR042101">
    <property type="entry name" value="SRP54_N_sf"/>
</dbReference>
<dbReference type="EMBL" id="CP144748">
    <property type="protein sequence ID" value="WVZ70155.1"/>
    <property type="molecule type" value="Genomic_DNA"/>
</dbReference>
<evidence type="ECO:0000256" key="2">
    <source>
        <dbReference type="ARBA" id="ARBA00022448"/>
    </source>
</evidence>
<feature type="compositionally biased region" description="Basic and acidic residues" evidence="6">
    <location>
        <begin position="312"/>
        <end position="323"/>
    </location>
</feature>
<accession>A0AAQ3TBH6</accession>
<feature type="compositionally biased region" description="Basic and acidic residues" evidence="6">
    <location>
        <begin position="245"/>
        <end position="268"/>
    </location>
</feature>
<keyword evidence="2" id="KW-0813">Transport</keyword>
<dbReference type="GO" id="GO:0055085">
    <property type="term" value="P:transmembrane transport"/>
    <property type="evidence" value="ECO:0007669"/>
    <property type="project" value="InterPro"/>
</dbReference>
<proteinExistence type="predicted"/>
<dbReference type="Pfam" id="PF03600">
    <property type="entry name" value="CitMHS"/>
    <property type="match status" value="1"/>
</dbReference>
<keyword evidence="4 7" id="KW-1133">Transmembrane helix</keyword>
<feature type="transmembrane region" description="Helical" evidence="7">
    <location>
        <begin position="12"/>
        <end position="30"/>
    </location>
</feature>
<reference evidence="9 10" key="1">
    <citation type="submission" date="2024-02" db="EMBL/GenBank/DDBJ databases">
        <title>High-quality chromosome-scale genome assembly of Pensacola bahiagrass (Paspalum notatum Flugge var. saurae).</title>
        <authorList>
            <person name="Vega J.M."/>
            <person name="Podio M."/>
            <person name="Orjuela J."/>
            <person name="Siena L.A."/>
            <person name="Pessino S.C."/>
            <person name="Combes M.C."/>
            <person name="Mariac C."/>
            <person name="Albertini E."/>
            <person name="Pupilli F."/>
            <person name="Ortiz J.P.A."/>
            <person name="Leblanc O."/>
        </authorList>
    </citation>
    <scope>NUCLEOTIDE SEQUENCE [LARGE SCALE GENOMIC DNA]</scope>
    <source>
        <strain evidence="9">R1</strain>
        <tissue evidence="9">Leaf</tissue>
    </source>
</reference>
<evidence type="ECO:0000256" key="6">
    <source>
        <dbReference type="SAM" id="MobiDB-lite"/>
    </source>
</evidence>
<evidence type="ECO:0000256" key="3">
    <source>
        <dbReference type="ARBA" id="ARBA00022692"/>
    </source>
</evidence>
<evidence type="ECO:0000256" key="4">
    <source>
        <dbReference type="ARBA" id="ARBA00022989"/>
    </source>
</evidence>
<evidence type="ECO:0000313" key="10">
    <source>
        <dbReference type="Proteomes" id="UP001341281"/>
    </source>
</evidence>
<dbReference type="GO" id="GO:0005047">
    <property type="term" value="F:signal recognition particle binding"/>
    <property type="evidence" value="ECO:0007669"/>
    <property type="project" value="TreeGrafter"/>
</dbReference>
<dbReference type="GO" id="GO:0005789">
    <property type="term" value="C:endoplasmic reticulum membrane"/>
    <property type="evidence" value="ECO:0007669"/>
    <property type="project" value="TreeGrafter"/>
</dbReference>
<organism evidence="9 10">
    <name type="scientific">Paspalum notatum var. saurae</name>
    <dbReference type="NCBI Taxonomy" id="547442"/>
    <lineage>
        <taxon>Eukaryota</taxon>
        <taxon>Viridiplantae</taxon>
        <taxon>Streptophyta</taxon>
        <taxon>Embryophyta</taxon>
        <taxon>Tracheophyta</taxon>
        <taxon>Spermatophyta</taxon>
        <taxon>Magnoliopsida</taxon>
        <taxon>Liliopsida</taxon>
        <taxon>Poales</taxon>
        <taxon>Poaceae</taxon>
        <taxon>PACMAD clade</taxon>
        <taxon>Panicoideae</taxon>
        <taxon>Andropogonodae</taxon>
        <taxon>Paspaleae</taxon>
        <taxon>Paspalinae</taxon>
        <taxon>Paspalum</taxon>
    </lineage>
</organism>
<evidence type="ECO:0000256" key="5">
    <source>
        <dbReference type="ARBA" id="ARBA00023136"/>
    </source>
</evidence>
<feature type="region of interest" description="Disordered" evidence="6">
    <location>
        <begin position="115"/>
        <end position="144"/>
    </location>
</feature>
<dbReference type="PANTHER" id="PTHR43134:SF1">
    <property type="entry name" value="SIGNAL RECOGNITION PARTICLE RECEPTOR SUBUNIT ALPHA"/>
    <property type="match status" value="1"/>
</dbReference>
<dbReference type="InterPro" id="IPR004680">
    <property type="entry name" value="Cit_transptr-like_dom"/>
</dbReference>
<gene>
    <name evidence="9" type="ORF">U9M48_018843</name>
</gene>
<dbReference type="GO" id="GO:0003924">
    <property type="term" value="F:GTPase activity"/>
    <property type="evidence" value="ECO:0007669"/>
    <property type="project" value="TreeGrafter"/>
</dbReference>
<protein>
    <recommendedName>
        <fullName evidence="8">Citrate transporter-like domain-containing protein</fullName>
    </recommendedName>
</protein>
<comment type="subcellular location">
    <subcellularLocation>
        <location evidence="1">Membrane</location>
        <topology evidence="1">Multi-pass membrane protein</topology>
    </subcellularLocation>
</comment>
<dbReference type="Proteomes" id="UP001341281">
    <property type="component" value="Chromosome 04"/>
</dbReference>
<feature type="domain" description="Citrate transporter-like" evidence="8">
    <location>
        <begin position="10"/>
        <end position="98"/>
    </location>
</feature>
<evidence type="ECO:0000256" key="1">
    <source>
        <dbReference type="ARBA" id="ARBA00004141"/>
    </source>
</evidence>
<evidence type="ECO:0000259" key="8">
    <source>
        <dbReference type="Pfam" id="PF03600"/>
    </source>
</evidence>
<name>A0AAQ3TBH6_PASNO</name>
<dbReference type="GO" id="GO:0045047">
    <property type="term" value="P:protein targeting to ER"/>
    <property type="evidence" value="ECO:0007669"/>
    <property type="project" value="TreeGrafter"/>
</dbReference>
<dbReference type="AlphaFoldDB" id="A0AAQ3TBH6"/>
<feature type="compositionally biased region" description="Polar residues" evidence="6">
    <location>
        <begin position="115"/>
        <end position="129"/>
    </location>
</feature>
<evidence type="ECO:0000313" key="9">
    <source>
        <dbReference type="EMBL" id="WVZ70155.1"/>
    </source>
</evidence>
<dbReference type="InterPro" id="IPR027417">
    <property type="entry name" value="P-loop_NTPase"/>
</dbReference>
<sequence>MALFCGDPVKPHLLLLGICGTTMFISMWIHNTPCTVMMMPVATGILQWLPCDELEGGRGSEARQVQRFSKAVVLGVVYASAVGGMATLTGTGVNIILVGDVVHLLPGAGPHHLQLMTTTSPDSGSSHAFQKQKQKQHSPTGAAAAAALARTPLLSLRPQRCITLAPSSRCLAHALPLSPSPAAPCPHPVPELTPGPILVPPLSIFLSPAPMWTRWLLRAREGGAGRGRTPPRYGRRRCGAVRGSGSKEADAGGEYERERAARIRENMERAASPTWPPPRITDTQEPRRGRAGLQRRPDMQQSSRGIQGLGLRADRTTRRGRADARRRRRAGAACGLRRAVPDCLLLDCHSASAALRQRAASRHKKASRQHCSKRPMRCAFTSGLRRQEHPRDLTGHHGEQRHIPQAEKIAEKLCESVAASLEGKKQGSFTRISSTVQTAMEEALLRILTPRCSIDILRDVRTAKERGRLYDIVFVGVNGVGKSTNLAKLVTPSDLVLLSSCELMHGGFSSLNLITDQLTKSNQKLADLSAVPTARLIDGILLTKFDSIDNKVCELVHCSVSHQYQLEFGISR</sequence>
<dbReference type="Gene3D" id="1.20.120.140">
    <property type="entry name" value="Signal recognition particle SRP54, nucleotide-binding domain"/>
    <property type="match status" value="1"/>
</dbReference>